<reference evidence="17" key="4">
    <citation type="submission" date="2022-03" db="EMBL/GenBank/DDBJ databases">
        <title>Complete Genome Sequence of Staphylococcus edaphicus strain CCM 8731.</title>
        <authorList>
            <person name="Rimmer C.O."/>
            <person name="Thomas J.C."/>
        </authorList>
    </citation>
    <scope>NUCLEOTIDE SEQUENCE</scope>
    <source>
        <strain evidence="17">CCM 8731</strain>
    </source>
</reference>
<dbReference type="SUPFAM" id="SSF63380">
    <property type="entry name" value="Riboflavin synthase domain-like"/>
    <property type="match status" value="1"/>
</dbReference>
<dbReference type="InterPro" id="IPR017927">
    <property type="entry name" value="FAD-bd_FR_type"/>
</dbReference>
<dbReference type="Pfam" id="PF00175">
    <property type="entry name" value="NAD_binding_1"/>
    <property type="match status" value="1"/>
</dbReference>
<dbReference type="InterPro" id="IPR010199">
    <property type="entry name" value="CysJ"/>
</dbReference>
<keyword evidence="3" id="KW-0028">Amino-acid biosynthesis</keyword>
<dbReference type="GO" id="GO:0010181">
    <property type="term" value="F:FMN binding"/>
    <property type="evidence" value="ECO:0007669"/>
    <property type="project" value="InterPro"/>
</dbReference>
<accession>A0A2C6WLT6</accession>
<evidence type="ECO:0000256" key="7">
    <source>
        <dbReference type="ARBA" id="ARBA00022857"/>
    </source>
</evidence>
<evidence type="ECO:0000256" key="6">
    <source>
        <dbReference type="ARBA" id="ARBA00022827"/>
    </source>
</evidence>
<dbReference type="GO" id="GO:0004783">
    <property type="term" value="F:sulfite reductase (NADPH) activity"/>
    <property type="evidence" value="ECO:0007669"/>
    <property type="project" value="UniProtKB-EC"/>
</dbReference>
<reference evidence="16" key="3">
    <citation type="submission" date="2017-10" db="EMBL/GenBank/DDBJ databases">
        <authorList>
            <person name="Vrbovska V."/>
            <person name="Kovarovic V."/>
            <person name="Indrakova A."/>
        </authorList>
    </citation>
    <scope>NUCLEOTIDE SEQUENCE</scope>
    <source>
        <strain evidence="16">CCM 8730</strain>
    </source>
</reference>
<comment type="cofactor">
    <cofactor evidence="12">
        <name>FAD</name>
        <dbReference type="ChEBI" id="CHEBI:57692"/>
    </cofactor>
    <text evidence="12">Binds 1 FAD per subunit.</text>
</comment>
<evidence type="ECO:0000313" key="17">
    <source>
        <dbReference type="EMBL" id="UQW81509.1"/>
    </source>
</evidence>
<dbReference type="Pfam" id="PF00667">
    <property type="entry name" value="FAD_binding_1"/>
    <property type="match status" value="1"/>
</dbReference>
<evidence type="ECO:0000313" key="19">
    <source>
        <dbReference type="Proteomes" id="UP001056588"/>
    </source>
</evidence>
<evidence type="ECO:0000256" key="1">
    <source>
        <dbReference type="ARBA" id="ARBA00012604"/>
    </source>
</evidence>
<comment type="catalytic activity">
    <reaction evidence="11">
        <text>hydrogen sulfide + 3 NADP(+) + 3 H2O = sulfite + 3 NADPH + 4 H(+)</text>
        <dbReference type="Rhea" id="RHEA:13801"/>
        <dbReference type="ChEBI" id="CHEBI:15377"/>
        <dbReference type="ChEBI" id="CHEBI:15378"/>
        <dbReference type="ChEBI" id="CHEBI:17359"/>
        <dbReference type="ChEBI" id="CHEBI:29919"/>
        <dbReference type="ChEBI" id="CHEBI:57783"/>
        <dbReference type="ChEBI" id="CHEBI:58349"/>
        <dbReference type="EC" id="1.8.1.2"/>
    </reaction>
</comment>
<feature type="binding site" evidence="12">
    <location>
        <begin position="449"/>
        <end position="452"/>
    </location>
    <ligand>
        <name>FAD</name>
        <dbReference type="ChEBI" id="CHEBI:57692"/>
    </ligand>
</feature>
<evidence type="ECO:0000256" key="10">
    <source>
        <dbReference type="ARBA" id="ARBA00023192"/>
    </source>
</evidence>
<dbReference type="SUPFAM" id="SSF52218">
    <property type="entry name" value="Flavoproteins"/>
    <property type="match status" value="1"/>
</dbReference>
<dbReference type="PANTHER" id="PTHR19384">
    <property type="entry name" value="NITRIC OXIDE SYNTHASE-RELATED"/>
    <property type="match status" value="1"/>
</dbReference>
<feature type="binding site" evidence="12">
    <location>
        <begin position="178"/>
        <end position="187"/>
    </location>
    <ligand>
        <name>FMN</name>
        <dbReference type="ChEBI" id="CHEBI:58210"/>
    </ligand>
</feature>
<keyword evidence="4" id="KW-0285">Flavoprotein</keyword>
<dbReference type="CDD" id="cd06199">
    <property type="entry name" value="SiR"/>
    <property type="match status" value="1"/>
</dbReference>
<dbReference type="PROSITE" id="PS50902">
    <property type="entry name" value="FLAVODOXIN_LIKE"/>
    <property type="match status" value="1"/>
</dbReference>
<dbReference type="PROSITE" id="PS51384">
    <property type="entry name" value="FAD_FR"/>
    <property type="match status" value="1"/>
</dbReference>
<dbReference type="Gene3D" id="2.40.30.10">
    <property type="entry name" value="Translation factors"/>
    <property type="match status" value="1"/>
</dbReference>
<dbReference type="Pfam" id="PF00258">
    <property type="entry name" value="Flavodoxin_1"/>
    <property type="match status" value="1"/>
</dbReference>
<dbReference type="PIRSF" id="PIRSF000207">
    <property type="entry name" value="SiR-FP_CysJ"/>
    <property type="match status" value="1"/>
</dbReference>
<dbReference type="InterPro" id="IPR001433">
    <property type="entry name" value="OxRdtase_FAD/NAD-bd"/>
</dbReference>
<evidence type="ECO:0000256" key="4">
    <source>
        <dbReference type="ARBA" id="ARBA00022630"/>
    </source>
</evidence>
<dbReference type="RefSeq" id="WP_099091210.1">
    <property type="nucleotide sequence ID" value="NZ_CP093217.1"/>
</dbReference>
<keyword evidence="2" id="KW-0813">Transport</keyword>
<feature type="binding site" evidence="12">
    <location>
        <begin position="549"/>
        <end position="550"/>
    </location>
    <ligand>
        <name>NADP(+)</name>
        <dbReference type="ChEBI" id="CHEBI:58349"/>
    </ligand>
</feature>
<dbReference type="GO" id="GO:0005829">
    <property type="term" value="C:cytosol"/>
    <property type="evidence" value="ECO:0007669"/>
    <property type="project" value="TreeGrafter"/>
</dbReference>
<dbReference type="FunFam" id="3.40.50.80:FF:000001">
    <property type="entry name" value="NADPH--cytochrome P450 reductase 1"/>
    <property type="match status" value="1"/>
</dbReference>
<reference evidence="16" key="1">
    <citation type="journal article" date="2017" name="Appl. Environ. Microbiol.">
        <title>Staphylococcus edaphicus sp. nov., isolated in Antarctica, harbours mecC gene and genomic islands with suspected role in adaptation to extreme environment.</title>
        <authorList>
            <person name="Pantucek R."/>
            <person name="Sedlacek I."/>
            <person name="Indrakova A."/>
            <person name="Vrbovska V."/>
            <person name="Maslanova I."/>
            <person name="Kovarovic V."/>
            <person name="Svec P."/>
            <person name="Kralova S."/>
            <person name="Kristofova L."/>
            <person name="Keklakova J."/>
            <person name="Petras P."/>
            <person name="Doskar J."/>
        </authorList>
    </citation>
    <scope>NUCLEOTIDE SEQUENCE</scope>
    <source>
        <strain evidence="16">CCM 8730</strain>
    </source>
</reference>
<feature type="binding site" evidence="12">
    <location>
        <position position="440"/>
    </location>
    <ligand>
        <name>FAD</name>
        <dbReference type="ChEBI" id="CHEBI:57692"/>
    </ligand>
</feature>
<evidence type="ECO:0000256" key="9">
    <source>
        <dbReference type="ARBA" id="ARBA00023002"/>
    </source>
</evidence>
<dbReference type="InterPro" id="IPR003097">
    <property type="entry name" value="CysJ-like_FAD-binding"/>
</dbReference>
<dbReference type="InterPro" id="IPR008254">
    <property type="entry name" value="Flavodoxin/NO_synth"/>
</dbReference>
<dbReference type="EMBL" id="MRZN01000026">
    <property type="protein sequence ID" value="PHK48716.1"/>
    <property type="molecule type" value="Genomic_DNA"/>
</dbReference>
<dbReference type="OrthoDB" id="9789468at2"/>
<feature type="binding site" evidence="12">
    <location>
        <position position="629"/>
    </location>
    <ligand>
        <name>FAD</name>
        <dbReference type="ChEBI" id="CHEBI:57692"/>
    </ligand>
</feature>
<keyword evidence="6 12" id="KW-0274">FAD</keyword>
<protein>
    <recommendedName>
        <fullName evidence="1">assimilatory sulfite reductase (NADPH)</fullName>
        <ecNumber evidence="1">1.8.1.2</ecNumber>
    </recommendedName>
</protein>
<keyword evidence="9 17" id="KW-0560">Oxidoreductase</keyword>
<dbReference type="GO" id="GO:0016651">
    <property type="term" value="F:oxidoreductase activity, acting on NAD(P)H"/>
    <property type="evidence" value="ECO:0007669"/>
    <property type="project" value="UniProtKB-ARBA"/>
</dbReference>
<dbReference type="InterPro" id="IPR001709">
    <property type="entry name" value="Flavoprot_Pyr_Nucl_cyt_Rdtase"/>
</dbReference>
<keyword evidence="7 12" id="KW-0521">NADP</keyword>
<keyword evidence="8" id="KW-0249">Electron transport</keyword>
<dbReference type="PRINTS" id="PR00369">
    <property type="entry name" value="FLAVODOXIN"/>
</dbReference>
<evidence type="ECO:0000256" key="5">
    <source>
        <dbReference type="ARBA" id="ARBA00022643"/>
    </source>
</evidence>
<evidence type="ECO:0000313" key="18">
    <source>
        <dbReference type="Proteomes" id="UP000223828"/>
    </source>
</evidence>
<gene>
    <name evidence="16" type="ORF">BTJ66_12165</name>
    <name evidence="17" type="ORF">MNY58_13305</name>
</gene>
<organism evidence="16 18">
    <name type="scientific">Staphylococcus edaphicus</name>
    <dbReference type="NCBI Taxonomy" id="1955013"/>
    <lineage>
        <taxon>Bacteria</taxon>
        <taxon>Bacillati</taxon>
        <taxon>Bacillota</taxon>
        <taxon>Bacilli</taxon>
        <taxon>Bacillales</taxon>
        <taxon>Staphylococcaceae</taxon>
        <taxon>Staphylococcus</taxon>
    </lineage>
</organism>
<dbReference type="InterPro" id="IPR029039">
    <property type="entry name" value="Flavoprotein-like_sf"/>
</dbReference>
<evidence type="ECO:0000256" key="2">
    <source>
        <dbReference type="ARBA" id="ARBA00022448"/>
    </source>
</evidence>
<evidence type="ECO:0000259" key="15">
    <source>
        <dbReference type="PROSITE" id="PS51384"/>
    </source>
</evidence>
<dbReference type="InterPro" id="IPR023173">
    <property type="entry name" value="NADPH_Cyt_P450_Rdtase_alpha"/>
</dbReference>
<keyword evidence="5 12" id="KW-0288">FMN</keyword>
<dbReference type="InterPro" id="IPR001094">
    <property type="entry name" value="Flavdoxin-like"/>
</dbReference>
<dbReference type="GO" id="GO:0019344">
    <property type="term" value="P:cysteine biosynthetic process"/>
    <property type="evidence" value="ECO:0007669"/>
    <property type="project" value="UniProtKB-KW"/>
</dbReference>
<feature type="binding site" evidence="12">
    <location>
        <begin position="142"/>
        <end position="145"/>
    </location>
    <ligand>
        <name>FMN</name>
        <dbReference type="ChEBI" id="CHEBI:58210"/>
    </ligand>
</feature>
<dbReference type="Gene3D" id="3.40.50.80">
    <property type="entry name" value="Nucleotide-binding domain of ferredoxin-NADP reductase (FNR) module"/>
    <property type="match status" value="1"/>
</dbReference>
<evidence type="ECO:0000259" key="14">
    <source>
        <dbReference type="PROSITE" id="PS50902"/>
    </source>
</evidence>
<evidence type="ECO:0000256" key="8">
    <source>
        <dbReference type="ARBA" id="ARBA00022982"/>
    </source>
</evidence>
<dbReference type="EC" id="1.8.1.2" evidence="1"/>
<dbReference type="Proteomes" id="UP000223828">
    <property type="component" value="Unassembled WGS sequence"/>
</dbReference>
<feature type="compositionally biased region" description="Low complexity" evidence="13">
    <location>
        <begin position="63"/>
        <end position="81"/>
    </location>
</feature>
<keyword evidence="19" id="KW-1185">Reference proteome</keyword>
<dbReference type="Proteomes" id="UP001056588">
    <property type="component" value="Chromosome"/>
</dbReference>
<evidence type="ECO:0000256" key="3">
    <source>
        <dbReference type="ARBA" id="ARBA00022605"/>
    </source>
</evidence>
<evidence type="ECO:0000256" key="11">
    <source>
        <dbReference type="ARBA" id="ARBA00052219"/>
    </source>
</evidence>
<dbReference type="AlphaFoldDB" id="A0A2C6WLT6"/>
<feature type="binding site" evidence="12">
    <location>
        <begin position="416"/>
        <end position="419"/>
    </location>
    <ligand>
        <name>FAD</name>
        <dbReference type="ChEBI" id="CHEBI:57692"/>
    </ligand>
</feature>
<dbReference type="PRINTS" id="PR00371">
    <property type="entry name" value="FPNCR"/>
</dbReference>
<feature type="binding site" evidence="12">
    <location>
        <begin position="555"/>
        <end position="559"/>
    </location>
    <ligand>
        <name>NADP(+)</name>
        <dbReference type="ChEBI" id="CHEBI:58349"/>
    </ligand>
</feature>
<proteinExistence type="predicted"/>
<dbReference type="NCBIfam" id="TIGR01931">
    <property type="entry name" value="cysJ"/>
    <property type="match status" value="1"/>
</dbReference>
<feature type="domain" description="Flavodoxin-like" evidence="14">
    <location>
        <begin position="89"/>
        <end position="227"/>
    </location>
</feature>
<feature type="region of interest" description="Disordered" evidence="13">
    <location>
        <begin position="59"/>
        <end position="84"/>
    </location>
</feature>
<dbReference type="InterPro" id="IPR039261">
    <property type="entry name" value="FNR_nucleotide-bd"/>
</dbReference>
<dbReference type="InterPro" id="IPR017938">
    <property type="entry name" value="Riboflavin_synthase-like_b-brl"/>
</dbReference>
<dbReference type="Gene3D" id="1.20.990.10">
    <property type="entry name" value="NADPH-cytochrome p450 Reductase, Chain A, domain 3"/>
    <property type="match status" value="1"/>
</dbReference>
<dbReference type="PANTHER" id="PTHR19384:SF128">
    <property type="entry name" value="NADPH OXIDOREDUCTASE A"/>
    <property type="match status" value="1"/>
</dbReference>
<evidence type="ECO:0000256" key="12">
    <source>
        <dbReference type="PIRSR" id="PIRSR000207-1"/>
    </source>
</evidence>
<evidence type="ECO:0000256" key="13">
    <source>
        <dbReference type="SAM" id="MobiDB-lite"/>
    </source>
</evidence>
<dbReference type="GO" id="GO:0050660">
    <property type="term" value="F:flavin adenine dinucleotide binding"/>
    <property type="evidence" value="ECO:0007669"/>
    <property type="project" value="InterPro"/>
</dbReference>
<keyword evidence="10" id="KW-0198">Cysteine biosynthesis</keyword>
<dbReference type="Gene3D" id="3.40.50.360">
    <property type="match status" value="1"/>
</dbReference>
<name>A0A2C6WLT6_9STAP</name>
<dbReference type="SUPFAM" id="SSF52343">
    <property type="entry name" value="Ferredoxin reductase-like, C-terminal NADP-linked domain"/>
    <property type="match status" value="1"/>
</dbReference>
<sequence>MQLNQNNTPFNEEQLALINQLLPMLTTEQQHWLSGYLLNPNTSQSLDNDMNIQAHTSVNSIPASATSTTTEQSESELASTETKTEPLEVHVLYGTETGNAEEIAETFETKLKAQNLNVHLWDMDDFPRASLPEVEHLFIICSTQGVGEPPINALDLYDHLHSDDAPQLNAVNFAVLALGDQDFPDFCQAGKDFDHILGQLGAHRIADRVDCDFDYEETAEQWITNMLELLSQVTPSSNEDTPNVEDEVVTIEEPQAPYSKSNPFQAEVLTNTILTQPEASREVRHLELSLEGYRDVYEPGDSLVVIPQNDPVLVDQLIDALHWDAETLIQINDSDSVRSLKDALTHDFEISKLSPVLMKNAAQLFGNPMLNANIQKSEWVQSYIYGKDVIDLIKDFTPVALEPKMLPQLLRKLPPREYSIASSNKVNPNSVHITVRVVKYESHHRERFGVCSVQLAERTAPGDTLPVYLKKNPNFKFPYDSETPVIMIGAGTGIAPYRAYLQERAHQNLKGEQWLIFGNQNYHHDFLYQDDLESWLDTGVLSKLDLAFSRDTENKIYVQHRIEENSAEFYRWIEAGAIIYLCGNKDEMASGVHDTFIYVLIKEAHMTETEAEAYLTDMIKNQRYQRDVY</sequence>
<feature type="domain" description="FAD-binding FR-type" evidence="15">
    <location>
        <begin position="261"/>
        <end position="480"/>
    </location>
</feature>
<evidence type="ECO:0000313" key="16">
    <source>
        <dbReference type="EMBL" id="PHK48716.1"/>
    </source>
</evidence>
<reference evidence="18" key="2">
    <citation type="submission" date="2017-10" db="EMBL/GenBank/DDBJ databases">
        <title>Staphylococcus edaphicus sp. nov., isolated in Antarctica, harbouring mecC gene and genomic islands essential in adaptation to extreme environment.</title>
        <authorList>
            <person name="Pantucek R."/>
            <person name="Sedlacek I."/>
            <person name="Indrakova A."/>
            <person name="Vrbovska V."/>
            <person name="Maslanova I."/>
            <person name="Kovarovic V."/>
            <person name="Svec P."/>
            <person name="Kralova S."/>
            <person name="Kristofova L."/>
            <person name="Keklakova J."/>
            <person name="Petras P."/>
            <person name="Doskar J."/>
        </authorList>
    </citation>
    <scope>NUCLEOTIDE SEQUENCE [LARGE SCALE GENOMIC DNA]</scope>
    <source>
        <strain evidence="18">CCM 5085</strain>
    </source>
</reference>
<comment type="cofactor">
    <cofactor evidence="12">
        <name>FMN</name>
        <dbReference type="ChEBI" id="CHEBI:58210"/>
    </cofactor>
    <text evidence="12">Binds 1 FMN per subunit.</text>
</comment>
<dbReference type="EMBL" id="CP093217">
    <property type="protein sequence ID" value="UQW81509.1"/>
    <property type="molecule type" value="Genomic_DNA"/>
</dbReference>